<accession>A0AAV6WFT3</accession>
<dbReference type="EMBL" id="WHWC01000017">
    <property type="protein sequence ID" value="KAG8365768.1"/>
    <property type="molecule type" value="Genomic_DNA"/>
</dbReference>
<reference evidence="3" key="1">
    <citation type="submission" date="2019-10" db="EMBL/GenBank/DDBJ databases">
        <authorList>
            <person name="Zhang R."/>
            <person name="Pan Y."/>
            <person name="Wang J."/>
            <person name="Ma R."/>
            <person name="Yu S."/>
        </authorList>
    </citation>
    <scope>NUCLEOTIDE SEQUENCE</scope>
    <source>
        <strain evidence="3">LA-IB0</strain>
        <tissue evidence="3">Leaf</tissue>
    </source>
</reference>
<dbReference type="CDD" id="cd06222">
    <property type="entry name" value="RNase_H_like"/>
    <property type="match status" value="1"/>
</dbReference>
<sequence length="358" mass="40879">MPDEGEWESDEEKVRQMAMEYYKDHMCWVLMLSLMRPGQNHAVHETNEEVLNMDIHTIHYRVAETRIGIGGMSRDEYGRWLGGFRGRNPSSNVLAAELHAILHGLEYAWEADKWEVIIESDCSKAIKLVREALFEHQLLGAVARNRLIASMKGKGATSGVKQMLSMVSCVAKSKCIAIRSKTDAIKAQLMITALTVMSKKKKFSLGAISGKINEAIDGIFHHHNNNIDDHEDESKAIVLYNNNSAAATSTRISEADQTSHYSRQIDYGGDDDDKKYPDLRHSLFDEEEEKELVDLLEEDQNSSVIDQVKNSKENGENFNLEDEIDEVADMFITKFHKRMRLQKLLSFKRHQQMMERST</sequence>
<dbReference type="Pfam" id="PF05553">
    <property type="entry name" value="DUF761"/>
    <property type="match status" value="1"/>
</dbReference>
<evidence type="ECO:0000256" key="1">
    <source>
        <dbReference type="SAM" id="MobiDB-lite"/>
    </source>
</evidence>
<keyword evidence="4" id="KW-1185">Reference proteome</keyword>
<dbReference type="GO" id="GO:0003676">
    <property type="term" value="F:nucleic acid binding"/>
    <property type="evidence" value="ECO:0007669"/>
    <property type="project" value="InterPro"/>
</dbReference>
<protein>
    <recommendedName>
        <fullName evidence="2">RNase H type-1 domain-containing protein</fullName>
    </recommendedName>
</protein>
<proteinExistence type="predicted"/>
<dbReference type="GO" id="GO:0004523">
    <property type="term" value="F:RNA-DNA hybrid ribonuclease activity"/>
    <property type="evidence" value="ECO:0007669"/>
    <property type="project" value="InterPro"/>
</dbReference>
<dbReference type="InterPro" id="IPR044730">
    <property type="entry name" value="RNase_H-like_dom_plant"/>
</dbReference>
<dbReference type="Pfam" id="PF13456">
    <property type="entry name" value="RVT_3"/>
    <property type="match status" value="1"/>
</dbReference>
<dbReference type="AlphaFoldDB" id="A0AAV6WFT3"/>
<dbReference type="PANTHER" id="PTHR33450:SF31">
    <property type="entry name" value="EMB|CAB67623.1"/>
    <property type="match status" value="1"/>
</dbReference>
<feature type="region of interest" description="Disordered" evidence="1">
    <location>
        <begin position="250"/>
        <end position="272"/>
    </location>
</feature>
<dbReference type="InterPro" id="IPR012337">
    <property type="entry name" value="RNaseH-like_sf"/>
</dbReference>
<name>A0AAV6WFT3_9LAMI</name>
<dbReference type="Proteomes" id="UP000826271">
    <property type="component" value="Unassembled WGS sequence"/>
</dbReference>
<evidence type="ECO:0000313" key="3">
    <source>
        <dbReference type="EMBL" id="KAG8365768.1"/>
    </source>
</evidence>
<gene>
    <name evidence="3" type="ORF">BUALT_Bualt17G0006200</name>
</gene>
<dbReference type="SUPFAM" id="SSF53098">
    <property type="entry name" value="Ribonuclease H-like"/>
    <property type="match status" value="1"/>
</dbReference>
<evidence type="ECO:0000259" key="2">
    <source>
        <dbReference type="Pfam" id="PF13456"/>
    </source>
</evidence>
<feature type="compositionally biased region" description="Polar residues" evidence="1">
    <location>
        <begin position="250"/>
        <end position="262"/>
    </location>
</feature>
<organism evidence="3 4">
    <name type="scientific">Buddleja alternifolia</name>
    <dbReference type="NCBI Taxonomy" id="168488"/>
    <lineage>
        <taxon>Eukaryota</taxon>
        <taxon>Viridiplantae</taxon>
        <taxon>Streptophyta</taxon>
        <taxon>Embryophyta</taxon>
        <taxon>Tracheophyta</taxon>
        <taxon>Spermatophyta</taxon>
        <taxon>Magnoliopsida</taxon>
        <taxon>eudicotyledons</taxon>
        <taxon>Gunneridae</taxon>
        <taxon>Pentapetalae</taxon>
        <taxon>asterids</taxon>
        <taxon>lamiids</taxon>
        <taxon>Lamiales</taxon>
        <taxon>Scrophulariaceae</taxon>
        <taxon>Buddlejeae</taxon>
        <taxon>Buddleja</taxon>
    </lineage>
</organism>
<dbReference type="Gene3D" id="3.30.420.10">
    <property type="entry name" value="Ribonuclease H-like superfamily/Ribonuclease H"/>
    <property type="match status" value="1"/>
</dbReference>
<dbReference type="InterPro" id="IPR036397">
    <property type="entry name" value="RNaseH_sf"/>
</dbReference>
<comment type="caution">
    <text evidence="3">The sequence shown here is derived from an EMBL/GenBank/DDBJ whole genome shotgun (WGS) entry which is preliminary data.</text>
</comment>
<evidence type="ECO:0000313" key="4">
    <source>
        <dbReference type="Proteomes" id="UP000826271"/>
    </source>
</evidence>
<dbReference type="PANTHER" id="PTHR33450">
    <property type="entry name" value="EMB|CAB67623.1-RELATED"/>
    <property type="match status" value="1"/>
</dbReference>
<dbReference type="InterPro" id="IPR008480">
    <property type="entry name" value="DUF761_pln"/>
</dbReference>
<feature type="domain" description="RNase H type-1" evidence="2">
    <location>
        <begin position="67"/>
        <end position="131"/>
    </location>
</feature>
<dbReference type="InterPro" id="IPR002156">
    <property type="entry name" value="RNaseH_domain"/>
</dbReference>